<keyword evidence="1" id="KW-0472">Membrane</keyword>
<proteinExistence type="predicted"/>
<dbReference type="AlphaFoldDB" id="A0AAU9J809"/>
<evidence type="ECO:0000313" key="2">
    <source>
        <dbReference type="EMBL" id="CAG9321415.1"/>
    </source>
</evidence>
<dbReference type="EMBL" id="CAJZBQ010000028">
    <property type="protein sequence ID" value="CAG9321415.1"/>
    <property type="molecule type" value="Genomic_DNA"/>
</dbReference>
<evidence type="ECO:0000313" key="3">
    <source>
        <dbReference type="Proteomes" id="UP001162131"/>
    </source>
</evidence>
<reference evidence="2" key="1">
    <citation type="submission" date="2021-09" db="EMBL/GenBank/DDBJ databases">
        <authorList>
            <consortium name="AG Swart"/>
            <person name="Singh M."/>
            <person name="Singh A."/>
            <person name="Seah K."/>
            <person name="Emmerich C."/>
        </authorList>
    </citation>
    <scope>NUCLEOTIDE SEQUENCE</scope>
    <source>
        <strain evidence="2">ATCC30299</strain>
    </source>
</reference>
<keyword evidence="1" id="KW-0812">Transmembrane</keyword>
<sequence length="115" mass="13119">MMRPEIWELTHRLWGIEISIYDMFILLLNIFMIILAIFCYLIACYRNKENVKGSFKTNGFVNIWDSGSTKAYKIGLQTSSVKKKNAIKSPSKPNTKEEISCGVCGISLSISSQFR</sequence>
<evidence type="ECO:0000256" key="1">
    <source>
        <dbReference type="SAM" id="Phobius"/>
    </source>
</evidence>
<gene>
    <name evidence="2" type="ORF">BSTOLATCC_MIC28697</name>
</gene>
<protein>
    <recommendedName>
        <fullName evidence="4">ATP synthase F0 subunit 8</fullName>
    </recommendedName>
</protein>
<name>A0AAU9J809_9CILI</name>
<dbReference type="Proteomes" id="UP001162131">
    <property type="component" value="Unassembled WGS sequence"/>
</dbReference>
<evidence type="ECO:0008006" key="4">
    <source>
        <dbReference type="Google" id="ProtNLM"/>
    </source>
</evidence>
<comment type="caution">
    <text evidence="2">The sequence shown here is derived from an EMBL/GenBank/DDBJ whole genome shotgun (WGS) entry which is preliminary data.</text>
</comment>
<accession>A0AAU9J809</accession>
<keyword evidence="1" id="KW-1133">Transmembrane helix</keyword>
<feature type="transmembrane region" description="Helical" evidence="1">
    <location>
        <begin position="20"/>
        <end position="43"/>
    </location>
</feature>
<organism evidence="2 3">
    <name type="scientific">Blepharisma stoltei</name>
    <dbReference type="NCBI Taxonomy" id="1481888"/>
    <lineage>
        <taxon>Eukaryota</taxon>
        <taxon>Sar</taxon>
        <taxon>Alveolata</taxon>
        <taxon>Ciliophora</taxon>
        <taxon>Postciliodesmatophora</taxon>
        <taxon>Heterotrichea</taxon>
        <taxon>Heterotrichida</taxon>
        <taxon>Blepharismidae</taxon>
        <taxon>Blepharisma</taxon>
    </lineage>
</organism>
<keyword evidence="3" id="KW-1185">Reference proteome</keyword>